<dbReference type="SFLD" id="SFLDS00005">
    <property type="entry name" value="Isoprenoid_Synthase_Type_I"/>
    <property type="match status" value="1"/>
</dbReference>
<dbReference type="Pfam" id="PF00348">
    <property type="entry name" value="polyprenyl_synt"/>
    <property type="match status" value="1"/>
</dbReference>
<dbReference type="NCBIfam" id="NF045485">
    <property type="entry name" value="FPPsyn"/>
    <property type="match status" value="1"/>
</dbReference>
<reference evidence="13 14" key="1">
    <citation type="journal article" date="2015" name="Genome Announc.">
        <title>Expanding the biotechnology potential of lactobacilli through comparative genomics of 213 strains and associated genera.</title>
        <authorList>
            <person name="Sun Z."/>
            <person name="Harris H.M."/>
            <person name="McCann A."/>
            <person name="Guo C."/>
            <person name="Argimon S."/>
            <person name="Zhang W."/>
            <person name="Yang X."/>
            <person name="Jeffery I.B."/>
            <person name="Cooney J.C."/>
            <person name="Kagawa T.F."/>
            <person name="Liu W."/>
            <person name="Song Y."/>
            <person name="Salvetti E."/>
            <person name="Wrobel A."/>
            <person name="Rasinkangas P."/>
            <person name="Parkhill J."/>
            <person name="Rea M.C."/>
            <person name="O'Sullivan O."/>
            <person name="Ritari J."/>
            <person name="Douillard F.P."/>
            <person name="Paul Ross R."/>
            <person name="Yang R."/>
            <person name="Briner A.E."/>
            <person name="Felis G.E."/>
            <person name="de Vos W.M."/>
            <person name="Barrangou R."/>
            <person name="Klaenhammer T.R."/>
            <person name="Caufield P.W."/>
            <person name="Cui Y."/>
            <person name="Zhang H."/>
            <person name="O'Toole P.W."/>
        </authorList>
    </citation>
    <scope>NUCLEOTIDE SEQUENCE [LARGE SCALE GENOMIC DNA]</scope>
    <source>
        <strain evidence="13 14">DSM 21116</strain>
    </source>
</reference>
<dbReference type="PATRIC" id="fig|1423729.3.peg.1098"/>
<accession>A0A0R2CHD7</accession>
<dbReference type="GO" id="GO:0046872">
    <property type="term" value="F:metal ion binding"/>
    <property type="evidence" value="ECO:0007669"/>
    <property type="project" value="UniProtKB-KW"/>
</dbReference>
<dbReference type="PANTHER" id="PTHR43281">
    <property type="entry name" value="FARNESYL DIPHOSPHATE SYNTHASE"/>
    <property type="match status" value="1"/>
</dbReference>
<dbReference type="EC" id="2.5.1.10" evidence="3"/>
<evidence type="ECO:0000256" key="2">
    <source>
        <dbReference type="ARBA" id="ARBA00006706"/>
    </source>
</evidence>
<dbReference type="SFLD" id="SFLDG01017">
    <property type="entry name" value="Polyprenyl_Transferase_Like"/>
    <property type="match status" value="1"/>
</dbReference>
<dbReference type="Gene3D" id="1.10.600.10">
    <property type="entry name" value="Farnesyl Diphosphate Synthase"/>
    <property type="match status" value="1"/>
</dbReference>
<proteinExistence type="inferred from homology"/>
<comment type="cofactor">
    <cofactor evidence="1">
        <name>Mg(2+)</name>
        <dbReference type="ChEBI" id="CHEBI:18420"/>
    </cofactor>
</comment>
<evidence type="ECO:0000313" key="13">
    <source>
        <dbReference type="EMBL" id="KRM91087.1"/>
    </source>
</evidence>
<dbReference type="PROSITE" id="PS00723">
    <property type="entry name" value="POLYPRENYL_SYNTHASE_1"/>
    <property type="match status" value="1"/>
</dbReference>
<keyword evidence="14" id="KW-1185">Reference proteome</keyword>
<evidence type="ECO:0000256" key="5">
    <source>
        <dbReference type="ARBA" id="ARBA00022679"/>
    </source>
</evidence>
<organism evidence="13 14">
    <name type="scientific">Liquorilactobacillus cacaonum DSM 21116</name>
    <dbReference type="NCBI Taxonomy" id="1423729"/>
    <lineage>
        <taxon>Bacteria</taxon>
        <taxon>Bacillati</taxon>
        <taxon>Bacillota</taxon>
        <taxon>Bacilli</taxon>
        <taxon>Lactobacillales</taxon>
        <taxon>Lactobacillaceae</taxon>
        <taxon>Liquorilactobacillus</taxon>
    </lineage>
</organism>
<evidence type="ECO:0000256" key="10">
    <source>
        <dbReference type="ARBA" id="ARBA00032873"/>
    </source>
</evidence>
<dbReference type="GO" id="GO:0004337">
    <property type="term" value="F:(2E,6E)-farnesyl diphosphate synthase activity"/>
    <property type="evidence" value="ECO:0007669"/>
    <property type="project" value="UniProtKB-EC"/>
</dbReference>
<evidence type="ECO:0000256" key="9">
    <source>
        <dbReference type="ARBA" id="ARBA00032380"/>
    </source>
</evidence>
<dbReference type="AlphaFoldDB" id="A0A0R2CHD7"/>
<dbReference type="Proteomes" id="UP000051131">
    <property type="component" value="Unassembled WGS sequence"/>
</dbReference>
<dbReference type="EMBL" id="AYZE01000014">
    <property type="protein sequence ID" value="KRM91087.1"/>
    <property type="molecule type" value="Genomic_DNA"/>
</dbReference>
<evidence type="ECO:0000256" key="3">
    <source>
        <dbReference type="ARBA" id="ARBA00012439"/>
    </source>
</evidence>
<gene>
    <name evidence="13" type="ORF">FC80_GL001084</name>
</gene>
<evidence type="ECO:0000256" key="11">
    <source>
        <dbReference type="ARBA" id="ARBA00049399"/>
    </source>
</evidence>
<evidence type="ECO:0000256" key="7">
    <source>
        <dbReference type="ARBA" id="ARBA00022842"/>
    </source>
</evidence>
<evidence type="ECO:0000256" key="6">
    <source>
        <dbReference type="ARBA" id="ARBA00022723"/>
    </source>
</evidence>
<protein>
    <recommendedName>
        <fullName evidence="4">Farnesyl diphosphate synthase</fullName>
        <ecNumber evidence="3">2.5.1.10</ecNumber>
    </recommendedName>
    <alternativeName>
        <fullName evidence="10">(2E,6E)-farnesyl diphosphate synthase</fullName>
    </alternativeName>
    <alternativeName>
        <fullName evidence="9">Geranyltranstransferase</fullName>
    </alternativeName>
</protein>
<sequence length="290" mass="32216">MKDFQEQNLPKFEKKIASFLGSLEAEKTLKDAMSYSVEIGGKRIRPLMIMAICNFFERPVDDDVLVIAGSLELLHTYSLIHDDLPEMDNDNLRRGKPTNHKVYGQAHAVLAGDGLLTLSFDWITRTNLGDKAKLDLISFLGKAAGPEGMVSGQVADIEGEQKILTLEQLQRVHARKTGALLKYACQAGSILSNVNEREFNLLVSFGSLFGLAFQIYDDILDVVSTTEKMGKKVHKDQSENKNTYPGILGLEGAYKMLDEVIGKARNELIRLDAVDSILGDFLGYFERKGN</sequence>
<comment type="similarity">
    <text evidence="2 12">Belongs to the FPP/GGPP synthase family.</text>
</comment>
<dbReference type="FunFam" id="1.10.600.10:FF:000001">
    <property type="entry name" value="Geranylgeranyl diphosphate synthase"/>
    <property type="match status" value="1"/>
</dbReference>
<comment type="caution">
    <text evidence="13">The sequence shown here is derived from an EMBL/GenBank/DDBJ whole genome shotgun (WGS) entry which is preliminary data.</text>
</comment>
<keyword evidence="7" id="KW-0460">Magnesium</keyword>
<dbReference type="PANTHER" id="PTHR43281:SF1">
    <property type="entry name" value="FARNESYL DIPHOSPHATE SYNTHASE"/>
    <property type="match status" value="1"/>
</dbReference>
<dbReference type="SUPFAM" id="SSF48576">
    <property type="entry name" value="Terpenoid synthases"/>
    <property type="match status" value="1"/>
</dbReference>
<dbReference type="InterPro" id="IPR033749">
    <property type="entry name" value="Polyprenyl_synt_CS"/>
</dbReference>
<dbReference type="CDD" id="cd00685">
    <property type="entry name" value="Trans_IPPS_HT"/>
    <property type="match status" value="1"/>
</dbReference>
<dbReference type="STRING" id="1423729.FC80_GL001084"/>
<dbReference type="InterPro" id="IPR008949">
    <property type="entry name" value="Isoprenoid_synthase_dom_sf"/>
</dbReference>
<dbReference type="GO" id="GO:0005737">
    <property type="term" value="C:cytoplasm"/>
    <property type="evidence" value="ECO:0007669"/>
    <property type="project" value="UniProtKB-ARBA"/>
</dbReference>
<keyword evidence="6" id="KW-0479">Metal-binding</keyword>
<dbReference type="PROSITE" id="PS00444">
    <property type="entry name" value="POLYPRENYL_SYNTHASE_2"/>
    <property type="match status" value="1"/>
</dbReference>
<evidence type="ECO:0000256" key="12">
    <source>
        <dbReference type="RuleBase" id="RU004466"/>
    </source>
</evidence>
<dbReference type="InterPro" id="IPR000092">
    <property type="entry name" value="Polyprenyl_synt"/>
</dbReference>
<evidence type="ECO:0000313" key="14">
    <source>
        <dbReference type="Proteomes" id="UP000051131"/>
    </source>
</evidence>
<name>A0A0R2CHD7_9LACO</name>
<keyword evidence="5 12" id="KW-0808">Transferase</keyword>
<dbReference type="InterPro" id="IPR053378">
    <property type="entry name" value="Prenyl_diphosphate_synthase"/>
</dbReference>
<evidence type="ECO:0000256" key="1">
    <source>
        <dbReference type="ARBA" id="ARBA00001946"/>
    </source>
</evidence>
<comment type="catalytic activity">
    <reaction evidence="11">
        <text>isopentenyl diphosphate + (2E)-geranyl diphosphate = (2E,6E)-farnesyl diphosphate + diphosphate</text>
        <dbReference type="Rhea" id="RHEA:19361"/>
        <dbReference type="ChEBI" id="CHEBI:33019"/>
        <dbReference type="ChEBI" id="CHEBI:58057"/>
        <dbReference type="ChEBI" id="CHEBI:128769"/>
        <dbReference type="ChEBI" id="CHEBI:175763"/>
        <dbReference type="EC" id="2.5.1.10"/>
    </reaction>
</comment>
<evidence type="ECO:0000256" key="8">
    <source>
        <dbReference type="ARBA" id="ARBA00023229"/>
    </source>
</evidence>
<evidence type="ECO:0000256" key="4">
    <source>
        <dbReference type="ARBA" id="ARBA00015100"/>
    </source>
</evidence>
<dbReference type="GO" id="GO:0016114">
    <property type="term" value="P:terpenoid biosynthetic process"/>
    <property type="evidence" value="ECO:0007669"/>
    <property type="project" value="UniProtKB-ARBA"/>
</dbReference>
<keyword evidence="8" id="KW-0414">Isoprene biosynthesis</keyword>